<feature type="domain" description="Glycosyltransferase 2-like" evidence="5">
    <location>
        <begin position="37"/>
        <end position="201"/>
    </location>
</feature>
<evidence type="ECO:0000313" key="7">
    <source>
        <dbReference type="Proteomes" id="UP000638311"/>
    </source>
</evidence>
<dbReference type="Gene3D" id="3.90.550.10">
    <property type="entry name" value="Spore Coat Polysaccharide Biosynthesis Protein SpsA, Chain A"/>
    <property type="match status" value="1"/>
</dbReference>
<sequence length="395" mass="46131">MSLVWIIGTMFYELLIKYQTNKNESVSVHEQEPTVDIFMSCYNEADVLETAVQSLESLDYENFSLILIDDHSSDDTLRIMRQLANDYSNIKIIVSDRNQGKAEELNKALSTSRADYILCVDADAIFDQQCLQLMVQFLENNQDCGAVTGRPLVKNTTTALGKLQYLEYFMNIDFIKRAQFLLTQRILTVSGVLTLFRRKALVDVAGWNPAAMTEDIDITWRLYRQKWACGYEPRALCHILVPESILGFLKQRTRWARGGAEVFYNRIKYLHEMSWGEWLLTLDIMFSYGWLFLLSFSLIRFVFQYVFDHHLGLRLDIIILYFGLTLLFYLAARILNFRRLLINSSVRRFLLLPIYFYLYWSYNLVVTFIAFYHLFDRAQYAAWGDSDRGGVHGDG</sequence>
<evidence type="ECO:0000256" key="4">
    <source>
        <dbReference type="SAM" id="Phobius"/>
    </source>
</evidence>
<evidence type="ECO:0000256" key="3">
    <source>
        <dbReference type="ARBA" id="ARBA00022679"/>
    </source>
</evidence>
<dbReference type="Pfam" id="PF00535">
    <property type="entry name" value="Glycos_transf_2"/>
    <property type="match status" value="1"/>
</dbReference>
<evidence type="ECO:0000259" key="5">
    <source>
        <dbReference type="Pfam" id="PF00535"/>
    </source>
</evidence>
<dbReference type="SUPFAM" id="SSF53448">
    <property type="entry name" value="Nucleotide-diphospho-sugar transferases"/>
    <property type="match status" value="1"/>
</dbReference>
<gene>
    <name evidence="6" type="ORF">GUA24_11010</name>
</gene>
<dbReference type="PANTHER" id="PTHR43630">
    <property type="entry name" value="POLY-BETA-1,6-N-ACETYL-D-GLUCOSAMINE SYNTHASE"/>
    <property type="match status" value="1"/>
</dbReference>
<protein>
    <submittedName>
        <fullName evidence="6">Glycosyltransferase</fullName>
    </submittedName>
</protein>
<dbReference type="AlphaFoldDB" id="A0A6B1XDL5"/>
<feature type="transmembrane region" description="Helical" evidence="4">
    <location>
        <begin position="278"/>
        <end position="303"/>
    </location>
</feature>
<keyword evidence="4" id="KW-0812">Transmembrane</keyword>
<evidence type="ECO:0000256" key="1">
    <source>
        <dbReference type="ARBA" id="ARBA00006739"/>
    </source>
</evidence>
<dbReference type="CDD" id="cd06423">
    <property type="entry name" value="CESA_like"/>
    <property type="match status" value="1"/>
</dbReference>
<dbReference type="GO" id="GO:0016757">
    <property type="term" value="F:glycosyltransferase activity"/>
    <property type="evidence" value="ECO:0007669"/>
    <property type="project" value="UniProtKB-KW"/>
</dbReference>
<accession>A0A6B1XDL5</accession>
<dbReference type="Proteomes" id="UP000638311">
    <property type="component" value="Unassembled WGS sequence"/>
</dbReference>
<evidence type="ECO:0000313" key="6">
    <source>
        <dbReference type="EMBL" id="MZU09458.1"/>
    </source>
</evidence>
<keyword evidence="2" id="KW-0328">Glycosyltransferase</keyword>
<dbReference type="PANTHER" id="PTHR43630:SF1">
    <property type="entry name" value="POLY-BETA-1,6-N-ACETYL-D-GLUCOSAMINE SYNTHASE"/>
    <property type="match status" value="1"/>
</dbReference>
<dbReference type="InterPro" id="IPR029044">
    <property type="entry name" value="Nucleotide-diphossugar_trans"/>
</dbReference>
<feature type="transmembrane region" description="Helical" evidence="4">
    <location>
        <begin position="356"/>
        <end position="375"/>
    </location>
</feature>
<keyword evidence="3 6" id="KW-0808">Transferase</keyword>
<comment type="similarity">
    <text evidence="1">Belongs to the glycosyltransferase 2 family.</text>
</comment>
<name>A0A6B1XDL5_BIFLN</name>
<keyword evidence="4" id="KW-1133">Transmembrane helix</keyword>
<reference evidence="6" key="1">
    <citation type="journal article" date="2019" name="Nat. Med.">
        <title>A library of human gut bacterial isolates paired with longitudinal multiomics data enables mechanistic microbiome research.</title>
        <authorList>
            <person name="Poyet M."/>
            <person name="Groussin M."/>
            <person name="Gibbons S.M."/>
            <person name="Avila-Pacheco J."/>
            <person name="Jiang X."/>
            <person name="Kearney S.M."/>
            <person name="Perrotta A.R."/>
            <person name="Berdy B."/>
            <person name="Zhao S."/>
            <person name="Lieberman T.D."/>
            <person name="Swanson P.K."/>
            <person name="Smith M."/>
            <person name="Roesemann S."/>
            <person name="Alexander J.E."/>
            <person name="Rich S.A."/>
            <person name="Livny J."/>
            <person name="Vlamakis H."/>
            <person name="Clish C."/>
            <person name="Bullock K."/>
            <person name="Deik A."/>
            <person name="Scott J."/>
            <person name="Pierce K.A."/>
            <person name="Xavier R.J."/>
            <person name="Alm E.J."/>
        </authorList>
    </citation>
    <scope>NUCLEOTIDE SEQUENCE</scope>
    <source>
        <strain evidence="6">BIOML-A409</strain>
    </source>
</reference>
<evidence type="ECO:0000256" key="2">
    <source>
        <dbReference type="ARBA" id="ARBA00022676"/>
    </source>
</evidence>
<proteinExistence type="inferred from homology"/>
<dbReference type="EMBL" id="WXDR01000059">
    <property type="protein sequence ID" value="MZU09458.1"/>
    <property type="molecule type" value="Genomic_DNA"/>
</dbReference>
<organism evidence="6 7">
    <name type="scientific">Bifidobacterium longum</name>
    <dbReference type="NCBI Taxonomy" id="216816"/>
    <lineage>
        <taxon>Bacteria</taxon>
        <taxon>Bacillati</taxon>
        <taxon>Actinomycetota</taxon>
        <taxon>Actinomycetes</taxon>
        <taxon>Bifidobacteriales</taxon>
        <taxon>Bifidobacteriaceae</taxon>
        <taxon>Bifidobacterium</taxon>
    </lineage>
</organism>
<dbReference type="InterPro" id="IPR001173">
    <property type="entry name" value="Glyco_trans_2-like"/>
</dbReference>
<feature type="transmembrane region" description="Helical" evidence="4">
    <location>
        <begin position="315"/>
        <end position="335"/>
    </location>
</feature>
<keyword evidence="4" id="KW-0472">Membrane</keyword>
<comment type="caution">
    <text evidence="6">The sequence shown here is derived from an EMBL/GenBank/DDBJ whole genome shotgun (WGS) entry which is preliminary data.</text>
</comment>